<reference evidence="3" key="2">
    <citation type="submission" date="2015-01" db="EMBL/GenBank/DDBJ databases">
        <title>Evolutionary Origins and Diversification of the Mycorrhizal Mutualists.</title>
        <authorList>
            <consortium name="DOE Joint Genome Institute"/>
            <consortium name="Mycorrhizal Genomics Consortium"/>
            <person name="Kohler A."/>
            <person name="Kuo A."/>
            <person name="Nagy L.G."/>
            <person name="Floudas D."/>
            <person name="Copeland A."/>
            <person name="Barry K.W."/>
            <person name="Cichocki N."/>
            <person name="Veneault-Fourrey C."/>
            <person name="LaButti K."/>
            <person name="Lindquist E.A."/>
            <person name="Lipzen A."/>
            <person name="Lundell T."/>
            <person name="Morin E."/>
            <person name="Murat C."/>
            <person name="Riley R."/>
            <person name="Ohm R."/>
            <person name="Sun H."/>
            <person name="Tunlid A."/>
            <person name="Henrissat B."/>
            <person name="Grigoriev I.V."/>
            <person name="Hibbett D.S."/>
            <person name="Martin F."/>
        </authorList>
    </citation>
    <scope>NUCLEOTIDE SEQUENCE [LARGE SCALE GENOMIC DNA]</scope>
    <source>
        <strain evidence="3">Ve08.2h10</strain>
    </source>
</reference>
<keyword evidence="1" id="KW-0812">Transmembrane</keyword>
<keyword evidence="3" id="KW-1185">Reference proteome</keyword>
<dbReference type="Proteomes" id="UP000054538">
    <property type="component" value="Unassembled WGS sequence"/>
</dbReference>
<evidence type="ECO:0000256" key="1">
    <source>
        <dbReference type="SAM" id="Phobius"/>
    </source>
</evidence>
<sequence length="112" mass="12631">MTTNSDTVMSKALQQRISFSSHSHLSLSCLFFDPSHLPKCLYFQCVFWSLFVSASAGSFGAFVLPPSWLSRRVSARSRAQKVRPLFFISSLTLPERFSRIPSPTLLAQTRDL</sequence>
<dbReference type="InParanoid" id="A0A0D0E1P8"/>
<keyword evidence="1" id="KW-1133">Transmembrane helix</keyword>
<reference evidence="2 3" key="1">
    <citation type="submission" date="2014-04" db="EMBL/GenBank/DDBJ databases">
        <authorList>
            <consortium name="DOE Joint Genome Institute"/>
            <person name="Kuo A."/>
            <person name="Kohler A."/>
            <person name="Jargeat P."/>
            <person name="Nagy L.G."/>
            <person name="Floudas D."/>
            <person name="Copeland A."/>
            <person name="Barry K.W."/>
            <person name="Cichocki N."/>
            <person name="Veneault-Fourrey C."/>
            <person name="LaButti K."/>
            <person name="Lindquist E.A."/>
            <person name="Lipzen A."/>
            <person name="Lundell T."/>
            <person name="Morin E."/>
            <person name="Murat C."/>
            <person name="Sun H."/>
            <person name="Tunlid A."/>
            <person name="Henrissat B."/>
            <person name="Grigoriev I.V."/>
            <person name="Hibbett D.S."/>
            <person name="Martin F."/>
            <person name="Nordberg H.P."/>
            <person name="Cantor M.N."/>
            <person name="Hua S.X."/>
        </authorList>
    </citation>
    <scope>NUCLEOTIDE SEQUENCE [LARGE SCALE GENOMIC DNA]</scope>
    <source>
        <strain evidence="2 3">Ve08.2h10</strain>
    </source>
</reference>
<evidence type="ECO:0000313" key="2">
    <source>
        <dbReference type="EMBL" id="KIK94294.1"/>
    </source>
</evidence>
<gene>
    <name evidence="2" type="ORF">PAXRUDRAFT_828121</name>
</gene>
<evidence type="ECO:0000313" key="3">
    <source>
        <dbReference type="Proteomes" id="UP000054538"/>
    </source>
</evidence>
<accession>A0A0D0E1P8</accession>
<dbReference type="HOGENOM" id="CLU_2146676_0_0_1"/>
<proteinExistence type="predicted"/>
<protein>
    <recommendedName>
        <fullName evidence="4">Transmembrane protein</fullName>
    </recommendedName>
</protein>
<name>A0A0D0E1P8_9AGAM</name>
<evidence type="ECO:0008006" key="4">
    <source>
        <dbReference type="Google" id="ProtNLM"/>
    </source>
</evidence>
<organism evidence="2 3">
    <name type="scientific">Paxillus rubicundulus Ve08.2h10</name>
    <dbReference type="NCBI Taxonomy" id="930991"/>
    <lineage>
        <taxon>Eukaryota</taxon>
        <taxon>Fungi</taxon>
        <taxon>Dikarya</taxon>
        <taxon>Basidiomycota</taxon>
        <taxon>Agaricomycotina</taxon>
        <taxon>Agaricomycetes</taxon>
        <taxon>Agaricomycetidae</taxon>
        <taxon>Boletales</taxon>
        <taxon>Paxilineae</taxon>
        <taxon>Paxillaceae</taxon>
        <taxon>Paxillus</taxon>
    </lineage>
</organism>
<feature type="transmembrane region" description="Helical" evidence="1">
    <location>
        <begin position="41"/>
        <end position="64"/>
    </location>
</feature>
<dbReference type="AlphaFoldDB" id="A0A0D0E1P8"/>
<keyword evidence="1" id="KW-0472">Membrane</keyword>
<dbReference type="EMBL" id="KN825117">
    <property type="protein sequence ID" value="KIK94294.1"/>
    <property type="molecule type" value="Genomic_DNA"/>
</dbReference>